<proteinExistence type="predicted"/>
<dbReference type="Proteomes" id="UP000828251">
    <property type="component" value="Unassembled WGS sequence"/>
</dbReference>
<evidence type="ECO:0000313" key="2">
    <source>
        <dbReference type="Proteomes" id="UP000828251"/>
    </source>
</evidence>
<sequence length="89" mass="9646">MSRHTRSYIATSRAVCSSLGFFEGCAVTSSDCVTTPKVVLKFFYSAPYVATADAPCCNIETSIKLVRLLMVSCTLTKYISSPVGIIRPL</sequence>
<organism evidence="1 2">
    <name type="scientific">Gossypium stocksii</name>
    <dbReference type="NCBI Taxonomy" id="47602"/>
    <lineage>
        <taxon>Eukaryota</taxon>
        <taxon>Viridiplantae</taxon>
        <taxon>Streptophyta</taxon>
        <taxon>Embryophyta</taxon>
        <taxon>Tracheophyta</taxon>
        <taxon>Spermatophyta</taxon>
        <taxon>Magnoliopsida</taxon>
        <taxon>eudicotyledons</taxon>
        <taxon>Gunneridae</taxon>
        <taxon>Pentapetalae</taxon>
        <taxon>rosids</taxon>
        <taxon>malvids</taxon>
        <taxon>Malvales</taxon>
        <taxon>Malvaceae</taxon>
        <taxon>Malvoideae</taxon>
        <taxon>Gossypium</taxon>
    </lineage>
</organism>
<reference evidence="1 2" key="1">
    <citation type="journal article" date="2021" name="Plant Biotechnol. J.">
        <title>Multi-omics assisted identification of the key and species-specific regulatory components of drought-tolerant mechanisms in Gossypium stocksii.</title>
        <authorList>
            <person name="Yu D."/>
            <person name="Ke L."/>
            <person name="Zhang D."/>
            <person name="Wu Y."/>
            <person name="Sun Y."/>
            <person name="Mei J."/>
            <person name="Sun J."/>
            <person name="Sun Y."/>
        </authorList>
    </citation>
    <scope>NUCLEOTIDE SEQUENCE [LARGE SCALE GENOMIC DNA]</scope>
    <source>
        <strain evidence="2">cv. E1</strain>
        <tissue evidence="1">Leaf</tissue>
    </source>
</reference>
<name>A0A9D3ZJB1_9ROSI</name>
<evidence type="ECO:0000313" key="1">
    <source>
        <dbReference type="EMBL" id="KAH1039566.1"/>
    </source>
</evidence>
<feature type="non-terminal residue" evidence="1">
    <location>
        <position position="89"/>
    </location>
</feature>
<protein>
    <submittedName>
        <fullName evidence="1">Uncharacterized protein</fullName>
    </submittedName>
</protein>
<comment type="caution">
    <text evidence="1">The sequence shown here is derived from an EMBL/GenBank/DDBJ whole genome shotgun (WGS) entry which is preliminary data.</text>
</comment>
<keyword evidence="2" id="KW-1185">Reference proteome</keyword>
<accession>A0A9D3ZJB1</accession>
<dbReference type="AlphaFoldDB" id="A0A9D3ZJB1"/>
<dbReference type="EMBL" id="JAIQCV010000012">
    <property type="protein sequence ID" value="KAH1039566.1"/>
    <property type="molecule type" value="Genomic_DNA"/>
</dbReference>
<gene>
    <name evidence="1" type="ORF">J1N35_041309</name>
</gene>